<organism evidence="1 2">
    <name type="scientific">Neotamlana nanhaiensis</name>
    <dbReference type="NCBI Taxonomy" id="1382798"/>
    <lineage>
        <taxon>Bacteria</taxon>
        <taxon>Pseudomonadati</taxon>
        <taxon>Bacteroidota</taxon>
        <taxon>Flavobacteriia</taxon>
        <taxon>Flavobacteriales</taxon>
        <taxon>Flavobacteriaceae</taxon>
        <taxon>Neotamlana</taxon>
    </lineage>
</organism>
<evidence type="ECO:0000313" key="1">
    <source>
        <dbReference type="EMBL" id="KJD31657.1"/>
    </source>
</evidence>
<comment type="caution">
    <text evidence="1">The sequence shown here is derived from an EMBL/GenBank/DDBJ whole genome shotgun (WGS) entry which is preliminary data.</text>
</comment>
<reference evidence="1 2" key="1">
    <citation type="journal article" date="2015" name="Antonie Van Leeuwenhoek">
        <title>Tamlana nanhaiensis sp. nov., isolated from surface seawater collected from the South China Sea.</title>
        <authorList>
            <person name="Liu X."/>
            <person name="Lai Q."/>
            <person name="Du Y."/>
            <person name="Li G."/>
            <person name="Sun F."/>
            <person name="Shao Z."/>
        </authorList>
    </citation>
    <scope>NUCLEOTIDE SEQUENCE [LARGE SCALE GENOMIC DNA]</scope>
    <source>
        <strain evidence="1 2">FHC16</strain>
    </source>
</reference>
<accession>A0A0D7W1C3</accession>
<gene>
    <name evidence="1" type="ORF">PK35_12895</name>
</gene>
<dbReference type="Proteomes" id="UP000032361">
    <property type="component" value="Unassembled WGS sequence"/>
</dbReference>
<dbReference type="Pfam" id="PF13585">
    <property type="entry name" value="CHU_C"/>
    <property type="match status" value="1"/>
</dbReference>
<dbReference type="NCBIfam" id="TIGR04131">
    <property type="entry name" value="Bac_Flav_CTERM"/>
    <property type="match status" value="1"/>
</dbReference>
<dbReference type="Gene3D" id="2.60.40.10">
    <property type="entry name" value="Immunoglobulins"/>
    <property type="match status" value="2"/>
</dbReference>
<dbReference type="InterPro" id="IPR013783">
    <property type="entry name" value="Ig-like_fold"/>
</dbReference>
<dbReference type="AlphaFoldDB" id="A0A0D7W1C3"/>
<protein>
    <recommendedName>
        <fullName evidence="3">Fibronectin type-III domain-containing protein</fullName>
    </recommendedName>
</protein>
<sequence>VFVTITPYNADGDATGCSEESFTTETLPTPPNCTSLINPLNGATDVLITTDLSWNTVTNSTGYRLTVGTTSSGNDILDNVDVGDVSTYDFASDLTENTEIFVTITAYNTDGDATGCSEESFTTETLPTPPNCTSLTNPVNGATDVAITTDLSWNTVTDASGYRLTVGTTFGGNDILDNVDVGDISTYDLASDLPENTEIFVTITPYNVDGDATGCSEESFITETLPIPLAESKYGFSPNGDGINDFWEIVGIENSPNNTVNIYNRWGDLVFTISNYNNTSNVFKGVANRMSKSGAGNLPSGTYFFDIKISGTHNLKKLKGFVVIKR</sequence>
<evidence type="ECO:0000313" key="2">
    <source>
        <dbReference type="Proteomes" id="UP000032361"/>
    </source>
</evidence>
<proteinExistence type="predicted"/>
<evidence type="ECO:0008006" key="3">
    <source>
        <dbReference type="Google" id="ProtNLM"/>
    </source>
</evidence>
<dbReference type="SUPFAM" id="SSF49265">
    <property type="entry name" value="Fibronectin type III"/>
    <property type="match status" value="1"/>
</dbReference>
<dbReference type="InterPro" id="IPR036116">
    <property type="entry name" value="FN3_sf"/>
</dbReference>
<dbReference type="OrthoDB" id="9813840at2"/>
<dbReference type="RefSeq" id="WP_044626979.1">
    <property type="nucleotide sequence ID" value="NZ_JTDV01000013.1"/>
</dbReference>
<dbReference type="InterPro" id="IPR026341">
    <property type="entry name" value="T9SS_type_B"/>
</dbReference>
<dbReference type="EMBL" id="JTDV01000013">
    <property type="protein sequence ID" value="KJD31657.1"/>
    <property type="molecule type" value="Genomic_DNA"/>
</dbReference>
<name>A0A0D7W1C3_9FLAO</name>
<keyword evidence="2" id="KW-1185">Reference proteome</keyword>
<dbReference type="PATRIC" id="fig|1382798.3.peg.1140"/>
<feature type="non-terminal residue" evidence="1">
    <location>
        <position position="1"/>
    </location>
</feature>
<dbReference type="STRING" id="1382798.PK35_12895"/>